<dbReference type="InterPro" id="IPR051679">
    <property type="entry name" value="DASS-Related_Transporters"/>
</dbReference>
<dbReference type="PANTHER" id="PTHR43652">
    <property type="entry name" value="BASIC AMINO ACID ANTIPORTER YFCC-RELATED"/>
    <property type="match status" value="1"/>
</dbReference>
<proteinExistence type="predicted"/>
<feature type="transmembrane region" description="Helical" evidence="7">
    <location>
        <begin position="120"/>
        <end position="145"/>
    </location>
</feature>
<feature type="domain" description="RCK C-terminal" evidence="8">
    <location>
        <begin position="187"/>
        <end position="271"/>
    </location>
</feature>
<gene>
    <name evidence="9" type="ORF">GCM10022421_12330</name>
</gene>
<feature type="transmembrane region" description="Helical" evidence="7">
    <location>
        <begin position="544"/>
        <end position="563"/>
    </location>
</feature>
<evidence type="ECO:0000256" key="3">
    <source>
        <dbReference type="ARBA" id="ARBA00022692"/>
    </source>
</evidence>
<evidence type="ECO:0000256" key="2">
    <source>
        <dbReference type="ARBA" id="ARBA00022448"/>
    </source>
</evidence>
<evidence type="ECO:0000256" key="5">
    <source>
        <dbReference type="ARBA" id="ARBA00022989"/>
    </source>
</evidence>
<feature type="domain" description="RCK C-terminal" evidence="8">
    <location>
        <begin position="273"/>
        <end position="359"/>
    </location>
</feature>
<feature type="transmembrane region" description="Helical" evidence="7">
    <location>
        <begin position="460"/>
        <end position="493"/>
    </location>
</feature>
<reference evidence="10" key="1">
    <citation type="journal article" date="2019" name="Int. J. Syst. Evol. Microbiol.">
        <title>The Global Catalogue of Microorganisms (GCM) 10K type strain sequencing project: providing services to taxonomists for standard genome sequencing and annotation.</title>
        <authorList>
            <consortium name="The Broad Institute Genomics Platform"/>
            <consortium name="The Broad Institute Genome Sequencing Center for Infectious Disease"/>
            <person name="Wu L."/>
            <person name="Ma J."/>
        </authorList>
    </citation>
    <scope>NUCLEOTIDE SEQUENCE [LARGE SCALE GENOMIC DNA]</scope>
    <source>
        <strain evidence="10">JCM 17329</strain>
    </source>
</reference>
<comment type="caution">
    <text evidence="9">The sequence shown here is derived from an EMBL/GenBank/DDBJ whole genome shotgun (WGS) entry which is preliminary data.</text>
</comment>
<organism evidence="9 10">
    <name type="scientific">Oceanisphaera sediminis</name>
    <dbReference type="NCBI Taxonomy" id="981381"/>
    <lineage>
        <taxon>Bacteria</taxon>
        <taxon>Pseudomonadati</taxon>
        <taxon>Pseudomonadota</taxon>
        <taxon>Gammaproteobacteria</taxon>
        <taxon>Aeromonadales</taxon>
        <taxon>Aeromonadaceae</taxon>
        <taxon>Oceanisphaera</taxon>
    </lineage>
</organism>
<dbReference type="PANTHER" id="PTHR43652:SF2">
    <property type="entry name" value="BASIC AMINO ACID ANTIPORTER YFCC-RELATED"/>
    <property type="match status" value="1"/>
</dbReference>
<evidence type="ECO:0000259" key="8">
    <source>
        <dbReference type="PROSITE" id="PS51202"/>
    </source>
</evidence>
<name>A0ABP7DN88_9GAMM</name>
<dbReference type="SUPFAM" id="SSF116726">
    <property type="entry name" value="TrkA C-terminal domain-like"/>
    <property type="match status" value="2"/>
</dbReference>
<dbReference type="EMBL" id="BAABDS010000015">
    <property type="protein sequence ID" value="GAA3706766.1"/>
    <property type="molecule type" value="Genomic_DNA"/>
</dbReference>
<dbReference type="Pfam" id="PF02080">
    <property type="entry name" value="TrkA_C"/>
    <property type="match status" value="2"/>
</dbReference>
<keyword evidence="5 7" id="KW-1133">Transmembrane helix</keyword>
<keyword evidence="2" id="KW-0813">Transport</keyword>
<keyword evidence="4" id="KW-0677">Repeat</keyword>
<keyword evidence="10" id="KW-1185">Reference proteome</keyword>
<evidence type="ECO:0000256" key="7">
    <source>
        <dbReference type="SAM" id="Phobius"/>
    </source>
</evidence>
<dbReference type="InterPro" id="IPR006037">
    <property type="entry name" value="RCK_C"/>
</dbReference>
<dbReference type="Pfam" id="PF03600">
    <property type="entry name" value="CitMHS"/>
    <property type="match status" value="1"/>
</dbReference>
<comment type="subcellular location">
    <subcellularLocation>
        <location evidence="1">Membrane</location>
        <topology evidence="1">Multi-pass membrane protein</topology>
    </subcellularLocation>
</comment>
<evidence type="ECO:0000256" key="4">
    <source>
        <dbReference type="ARBA" id="ARBA00022737"/>
    </source>
</evidence>
<keyword evidence="3 7" id="KW-0812">Transmembrane</keyword>
<feature type="transmembrane region" description="Helical" evidence="7">
    <location>
        <begin position="395"/>
        <end position="414"/>
    </location>
</feature>
<dbReference type="PROSITE" id="PS51202">
    <property type="entry name" value="RCK_C"/>
    <property type="match status" value="2"/>
</dbReference>
<dbReference type="InterPro" id="IPR004680">
    <property type="entry name" value="Cit_transptr-like_dom"/>
</dbReference>
<feature type="transmembrane region" description="Helical" evidence="7">
    <location>
        <begin position="46"/>
        <end position="65"/>
    </location>
</feature>
<evidence type="ECO:0000256" key="1">
    <source>
        <dbReference type="ARBA" id="ARBA00004141"/>
    </source>
</evidence>
<feature type="transmembrane region" description="Helical" evidence="7">
    <location>
        <begin position="85"/>
        <end position="108"/>
    </location>
</feature>
<evidence type="ECO:0000313" key="9">
    <source>
        <dbReference type="EMBL" id="GAA3706766.1"/>
    </source>
</evidence>
<feature type="transmembrane region" description="Helical" evidence="7">
    <location>
        <begin position="165"/>
        <end position="184"/>
    </location>
</feature>
<accession>A0ABP7DN88</accession>
<dbReference type="InterPro" id="IPR036721">
    <property type="entry name" value="RCK_C_sf"/>
</dbReference>
<dbReference type="Gene3D" id="3.30.70.1450">
    <property type="entry name" value="Regulator of K+ conductance, C-terminal domain"/>
    <property type="match status" value="2"/>
</dbReference>
<evidence type="ECO:0000313" key="10">
    <source>
        <dbReference type="Proteomes" id="UP001501479"/>
    </source>
</evidence>
<protein>
    <submittedName>
        <fullName evidence="9">SLC13 family permease</fullName>
    </submittedName>
</protein>
<feature type="transmembrane region" description="Helical" evidence="7">
    <location>
        <begin position="371"/>
        <end position="389"/>
    </location>
</feature>
<feature type="transmembrane region" description="Helical" evidence="7">
    <location>
        <begin position="505"/>
        <end position="524"/>
    </location>
</feature>
<dbReference type="Proteomes" id="UP001501479">
    <property type="component" value="Unassembled WGS sequence"/>
</dbReference>
<sequence length="564" mass="59969">MLAGLIATLVFTRIRPLYVFGGAVLIFYFGGLLSKEQLLLNFVNESLVSLFLLLIASLALEKTSLVHGLAGWLLKGSERNVLLKLMSGAGLLSSVTNNTAVVATLMGPIKRNKAIAPSRLLIPLSYAAILGGVLTLVGTSTNLIIDGLARNAGLPGFSFFDFTLVGAPVFVGGVLVLLLCYQLLPENGVAEQSKNAHYFTEIRLCSGAPMVGKTVAEAGLRQLEDLFLVELVRGTSLISPVKPTEILQAEDRLVFSGNMAEVHKLLALPGLELAHTPSGLLQRNLVEVVLSPSSTLVNGTIRDAAFRSQFDAAVVAVRRGSQRLAGGLGNLALRPGDVLVLAVGDDFNTRPNIARNFVMVNGMPDSTQSGGWRGASIVTGFFSALLLAATEVLSLLDAMALLLLAYLAFGILSASEIRRRAPVELALIIGCALGVAQAMLNSGLANSMATYIVEMFSQWGLWGALVGLYLTTWLLTELITNNAAAALAFPIGLAIAEQYQVDAKPLLLTTAFAASASFLTPYGYQTNLMVYSAGNYCYLDYVKVGIPLSLFYGICVCLLVPFIF</sequence>
<feature type="transmembrane region" description="Helical" evidence="7">
    <location>
        <begin position="421"/>
        <end position="440"/>
    </location>
</feature>
<feature type="transmembrane region" description="Helical" evidence="7">
    <location>
        <begin position="17"/>
        <end position="34"/>
    </location>
</feature>
<keyword evidence="6 7" id="KW-0472">Membrane</keyword>
<evidence type="ECO:0000256" key="6">
    <source>
        <dbReference type="ARBA" id="ARBA00023136"/>
    </source>
</evidence>